<evidence type="ECO:0000256" key="1">
    <source>
        <dbReference type="ARBA" id="ARBA00023015"/>
    </source>
</evidence>
<feature type="region of interest" description="Disordered" evidence="4">
    <location>
        <begin position="230"/>
        <end position="259"/>
    </location>
</feature>
<organism evidence="6 7">
    <name type="scientific">Actinomadura yumaensis</name>
    <dbReference type="NCBI Taxonomy" id="111807"/>
    <lineage>
        <taxon>Bacteria</taxon>
        <taxon>Bacillati</taxon>
        <taxon>Actinomycetota</taxon>
        <taxon>Actinomycetes</taxon>
        <taxon>Streptosporangiales</taxon>
        <taxon>Thermomonosporaceae</taxon>
        <taxon>Actinomadura</taxon>
    </lineage>
</organism>
<name>A0ABW2CH78_9ACTN</name>
<protein>
    <submittedName>
        <fullName evidence="6">GntR family transcriptional regulator</fullName>
    </submittedName>
</protein>
<keyword evidence="3" id="KW-0804">Transcription</keyword>
<dbReference type="SMART" id="SM00345">
    <property type="entry name" value="HTH_GNTR"/>
    <property type="match status" value="1"/>
</dbReference>
<keyword evidence="7" id="KW-1185">Reference proteome</keyword>
<dbReference type="InterPro" id="IPR011711">
    <property type="entry name" value="GntR_C"/>
</dbReference>
<keyword evidence="2" id="KW-0238">DNA-binding</keyword>
<dbReference type="Pfam" id="PF00392">
    <property type="entry name" value="GntR"/>
    <property type="match status" value="1"/>
</dbReference>
<evidence type="ECO:0000256" key="3">
    <source>
        <dbReference type="ARBA" id="ARBA00023163"/>
    </source>
</evidence>
<dbReference type="Pfam" id="PF07729">
    <property type="entry name" value="FCD"/>
    <property type="match status" value="1"/>
</dbReference>
<proteinExistence type="predicted"/>
<feature type="domain" description="HTH gntR-type" evidence="5">
    <location>
        <begin position="8"/>
        <end position="75"/>
    </location>
</feature>
<dbReference type="RefSeq" id="WP_160826301.1">
    <property type="nucleotide sequence ID" value="NZ_JBHSXS010000006.1"/>
</dbReference>
<dbReference type="Gene3D" id="1.10.10.10">
    <property type="entry name" value="Winged helix-like DNA-binding domain superfamily/Winged helix DNA-binding domain"/>
    <property type="match status" value="1"/>
</dbReference>
<dbReference type="InterPro" id="IPR036388">
    <property type="entry name" value="WH-like_DNA-bd_sf"/>
</dbReference>
<dbReference type="SMART" id="SM00895">
    <property type="entry name" value="FCD"/>
    <property type="match status" value="1"/>
</dbReference>
<dbReference type="SUPFAM" id="SSF48008">
    <property type="entry name" value="GntR ligand-binding domain-like"/>
    <property type="match status" value="1"/>
</dbReference>
<dbReference type="InterPro" id="IPR036390">
    <property type="entry name" value="WH_DNA-bd_sf"/>
</dbReference>
<evidence type="ECO:0000313" key="7">
    <source>
        <dbReference type="Proteomes" id="UP001596380"/>
    </source>
</evidence>
<evidence type="ECO:0000256" key="2">
    <source>
        <dbReference type="ARBA" id="ARBA00023125"/>
    </source>
</evidence>
<comment type="caution">
    <text evidence="6">The sequence shown here is derived from an EMBL/GenBank/DDBJ whole genome shotgun (WGS) entry which is preliminary data.</text>
</comment>
<dbReference type="SUPFAM" id="SSF46785">
    <property type="entry name" value="Winged helix' DNA-binding domain"/>
    <property type="match status" value="1"/>
</dbReference>
<dbReference type="Gene3D" id="1.20.120.530">
    <property type="entry name" value="GntR ligand-binding domain-like"/>
    <property type="match status" value="1"/>
</dbReference>
<evidence type="ECO:0000313" key="6">
    <source>
        <dbReference type="EMBL" id="MFC6880812.1"/>
    </source>
</evidence>
<sequence length="259" mass="27917">MVRDEDGSTRAREVYARLRADIFGGRLAPGRRLKFGELRERYAASAGAIREALVALTSEGLVVSRPHQGFHVVPLSHRDLAELVEARLVVETRALWLSVRDGDTAWEAGVVAAFHVLERTPLLDAADRPGGEPGHPSDAWNAAHAAFHHALIAGCGNRRLVAVARAHREEAELYRQWSVSLGRRSPETAASDHRALMEPALARDPDLAAERLAAHITLTARLLIRCATDAPAAPPEAAPEAAPAGRPRVPAPAPPPRTP</sequence>
<evidence type="ECO:0000256" key="4">
    <source>
        <dbReference type="SAM" id="MobiDB-lite"/>
    </source>
</evidence>
<dbReference type="PROSITE" id="PS50949">
    <property type="entry name" value="HTH_GNTR"/>
    <property type="match status" value="1"/>
</dbReference>
<feature type="compositionally biased region" description="Pro residues" evidence="4">
    <location>
        <begin position="249"/>
        <end position="259"/>
    </location>
</feature>
<dbReference type="Proteomes" id="UP001596380">
    <property type="component" value="Unassembled WGS sequence"/>
</dbReference>
<dbReference type="EMBL" id="JBHSXS010000006">
    <property type="protein sequence ID" value="MFC6880812.1"/>
    <property type="molecule type" value="Genomic_DNA"/>
</dbReference>
<dbReference type="PANTHER" id="PTHR43537:SF20">
    <property type="entry name" value="HTH-TYPE TRANSCRIPTIONAL REPRESSOR GLAR"/>
    <property type="match status" value="1"/>
</dbReference>
<dbReference type="InterPro" id="IPR000524">
    <property type="entry name" value="Tscrpt_reg_HTH_GntR"/>
</dbReference>
<keyword evidence="1" id="KW-0805">Transcription regulation</keyword>
<reference evidence="7" key="1">
    <citation type="journal article" date="2019" name="Int. J. Syst. Evol. Microbiol.">
        <title>The Global Catalogue of Microorganisms (GCM) 10K type strain sequencing project: providing services to taxonomists for standard genome sequencing and annotation.</title>
        <authorList>
            <consortium name="The Broad Institute Genomics Platform"/>
            <consortium name="The Broad Institute Genome Sequencing Center for Infectious Disease"/>
            <person name="Wu L."/>
            <person name="Ma J."/>
        </authorList>
    </citation>
    <scope>NUCLEOTIDE SEQUENCE [LARGE SCALE GENOMIC DNA]</scope>
    <source>
        <strain evidence="7">JCM 3369</strain>
    </source>
</reference>
<dbReference type="PANTHER" id="PTHR43537">
    <property type="entry name" value="TRANSCRIPTIONAL REGULATOR, GNTR FAMILY"/>
    <property type="match status" value="1"/>
</dbReference>
<accession>A0ABW2CH78</accession>
<gene>
    <name evidence="6" type="ORF">ACFQKB_13680</name>
</gene>
<evidence type="ECO:0000259" key="5">
    <source>
        <dbReference type="PROSITE" id="PS50949"/>
    </source>
</evidence>
<dbReference type="InterPro" id="IPR008920">
    <property type="entry name" value="TF_FadR/GntR_C"/>
</dbReference>
<feature type="compositionally biased region" description="Low complexity" evidence="4">
    <location>
        <begin position="238"/>
        <end position="248"/>
    </location>
</feature>